<name>Q7VML6_HAEDU</name>
<organism evidence="1 2">
    <name type="scientific">Haemophilus ducreyi (strain 35000HP / ATCC 700724)</name>
    <dbReference type="NCBI Taxonomy" id="233412"/>
    <lineage>
        <taxon>Bacteria</taxon>
        <taxon>Pseudomonadati</taxon>
        <taxon>Pseudomonadota</taxon>
        <taxon>Gammaproteobacteria</taxon>
        <taxon>Pasteurellales</taxon>
        <taxon>Pasteurellaceae</taxon>
        <taxon>Haemophilus</taxon>
    </lineage>
</organism>
<evidence type="ECO:0000313" key="2">
    <source>
        <dbReference type="Proteomes" id="UP000001022"/>
    </source>
</evidence>
<accession>Q7VML6</accession>
<dbReference type="AlphaFoldDB" id="Q7VML6"/>
<dbReference type="EMBL" id="AE017143">
    <property type="protein sequence ID" value="AAP95840.1"/>
    <property type="molecule type" value="Genomic_DNA"/>
</dbReference>
<protein>
    <submittedName>
        <fullName evidence="1">Uncharacterized protein</fullName>
    </submittedName>
</protein>
<sequence length="32" mass="3823">MLFFILSPAEMVTVASVLLDDTFRIRYKIYRL</sequence>
<dbReference type="HOGENOM" id="CLU_3389683_0_0_6"/>
<dbReference type="KEGG" id="hdu:HD_0959"/>
<gene>
    <name evidence="1" type="ordered locus">HD_0959</name>
</gene>
<dbReference type="Proteomes" id="UP000001022">
    <property type="component" value="Chromosome"/>
</dbReference>
<keyword evidence="2" id="KW-1185">Reference proteome</keyword>
<reference evidence="2" key="1">
    <citation type="submission" date="2003-06" db="EMBL/GenBank/DDBJ databases">
        <title>The complete genome sequence of Haemophilus ducreyi.</title>
        <authorList>
            <person name="Munson R.S. Jr."/>
            <person name="Ray W.C."/>
            <person name="Mahairas G."/>
            <person name="Sabo P."/>
            <person name="Mungur R."/>
            <person name="Johnson L."/>
            <person name="Nguyen D."/>
            <person name="Wang J."/>
            <person name="Forst C."/>
            <person name="Hood L."/>
        </authorList>
    </citation>
    <scope>NUCLEOTIDE SEQUENCE [LARGE SCALE GENOMIC DNA]</scope>
    <source>
        <strain evidence="2">35000HP / ATCC 700724</strain>
    </source>
</reference>
<proteinExistence type="predicted"/>
<evidence type="ECO:0000313" key="1">
    <source>
        <dbReference type="EMBL" id="AAP95840.1"/>
    </source>
</evidence>